<gene>
    <name evidence="1" type="ORF">SAMN05421819_4427</name>
</gene>
<protein>
    <submittedName>
        <fullName evidence="1">Two component regulator propeller</fullName>
    </submittedName>
</protein>
<dbReference type="EMBL" id="FNVA01000009">
    <property type="protein sequence ID" value="SEG70307.1"/>
    <property type="molecule type" value="Genomic_DNA"/>
</dbReference>
<dbReference type="InterPro" id="IPR011047">
    <property type="entry name" value="Quinoprotein_ADH-like_sf"/>
</dbReference>
<dbReference type="OrthoDB" id="101106at2"/>
<dbReference type="SUPFAM" id="SSF82171">
    <property type="entry name" value="DPP6 N-terminal domain-like"/>
    <property type="match status" value="1"/>
</dbReference>
<sequence length="636" mass="66930">MRVSRQSISLTTAAVLLTGGAAFFLHMRHVLRQSEQQVQATHSLRYRLGPLQPAANPGFEALAAPPAFRSAAVIGESLYVAGSGGLVEYQNGEAKRTFRVGQELPAAPLVSVVAARLRGAEHTQLLIATHGAGLLIYDPHSATFRQILPEEAALRDVTALATLDSGDLLIGTHDRGVLLFDGGSLQLYRPEYAAAAITSLAAVGEDVWAGTEEHGVLHTHAGVTDHYEAELPDPHVAALTASGDHVFAATPVGVAEFENGRPKRVLARGTFAHALHADADTLTLAAYGEGTVQLPLGEARARIRPASLAAADAHDAQFFATPDGTLYAVRPSGVFEHHGAAWLPIATAATATLADRNVAALAFDADGRLWVGSFDHGLDVLDPALASAHHFENDHLFCINRIVADPLRGTMDVATANGLVLFDRSGKPRQVLGRRDGLLSDHVNDIAFTTAGMTVATPAGLSFVRESGIDSVYAFQGLVNNHVYALASTGDTLLAGTLGGISVLRRDAVEHNLTVSNSGLHHNWITAIAPVGDSYVIGTYGGGLQRMDAAGKVQPMDGAPRDLIVNPNALLVSGGRVYAGSLDHGLWVYSAGAARWSQVTAGLPSLNVTALASHNGELYVGTENGLVRIQEEKLIQ</sequence>
<evidence type="ECO:0000313" key="1">
    <source>
        <dbReference type="EMBL" id="SEG70307.1"/>
    </source>
</evidence>
<dbReference type="AlphaFoldDB" id="A0A1H6CC15"/>
<dbReference type="InterPro" id="IPR011110">
    <property type="entry name" value="Reg_prop"/>
</dbReference>
<organism evidence="1 2">
    <name type="scientific">Bryocella elongata</name>
    <dbReference type="NCBI Taxonomy" id="863522"/>
    <lineage>
        <taxon>Bacteria</taxon>
        <taxon>Pseudomonadati</taxon>
        <taxon>Acidobacteriota</taxon>
        <taxon>Terriglobia</taxon>
        <taxon>Terriglobales</taxon>
        <taxon>Acidobacteriaceae</taxon>
        <taxon>Bryocella</taxon>
    </lineage>
</organism>
<dbReference type="Gene3D" id="2.130.10.10">
    <property type="entry name" value="YVTN repeat-like/Quinoprotein amine dehydrogenase"/>
    <property type="match status" value="3"/>
</dbReference>
<evidence type="ECO:0000313" key="2">
    <source>
        <dbReference type="Proteomes" id="UP000236728"/>
    </source>
</evidence>
<dbReference type="Proteomes" id="UP000236728">
    <property type="component" value="Unassembled WGS sequence"/>
</dbReference>
<reference evidence="1 2" key="1">
    <citation type="submission" date="2016-10" db="EMBL/GenBank/DDBJ databases">
        <authorList>
            <person name="de Groot N.N."/>
        </authorList>
    </citation>
    <scope>NUCLEOTIDE SEQUENCE [LARGE SCALE GENOMIC DNA]</scope>
    <source>
        <strain evidence="1 2">DSM 22489</strain>
    </source>
</reference>
<dbReference type="Pfam" id="PF07494">
    <property type="entry name" value="Reg_prop"/>
    <property type="match status" value="1"/>
</dbReference>
<dbReference type="InterPro" id="IPR015943">
    <property type="entry name" value="WD40/YVTN_repeat-like_dom_sf"/>
</dbReference>
<proteinExistence type="predicted"/>
<dbReference type="RefSeq" id="WP_103935251.1">
    <property type="nucleotide sequence ID" value="NZ_FNVA01000009.1"/>
</dbReference>
<accession>A0A1H6CC15</accession>
<name>A0A1H6CC15_9BACT</name>
<dbReference type="SUPFAM" id="SSF50998">
    <property type="entry name" value="Quinoprotein alcohol dehydrogenase-like"/>
    <property type="match status" value="1"/>
</dbReference>
<keyword evidence="2" id="KW-1185">Reference proteome</keyword>